<protein>
    <submittedName>
        <fullName evidence="1">Uncharacterized protein</fullName>
    </submittedName>
</protein>
<dbReference type="InterPro" id="IPR032675">
    <property type="entry name" value="LRR_dom_sf"/>
</dbReference>
<proteinExistence type="predicted"/>
<comment type="caution">
    <text evidence="1">The sequence shown here is derived from an EMBL/GenBank/DDBJ whole genome shotgun (WGS) entry which is preliminary data.</text>
</comment>
<evidence type="ECO:0000313" key="1">
    <source>
        <dbReference type="EMBL" id="KAF7355097.1"/>
    </source>
</evidence>
<dbReference type="EMBL" id="JACAZH010000011">
    <property type="protein sequence ID" value="KAF7355097.1"/>
    <property type="molecule type" value="Genomic_DNA"/>
</dbReference>
<dbReference type="Proteomes" id="UP000623467">
    <property type="component" value="Unassembled WGS sequence"/>
</dbReference>
<dbReference type="SUPFAM" id="SSF52047">
    <property type="entry name" value="RNI-like"/>
    <property type="match status" value="1"/>
</dbReference>
<dbReference type="OrthoDB" id="3015518at2759"/>
<keyword evidence="2" id="KW-1185">Reference proteome</keyword>
<evidence type="ECO:0000313" key="2">
    <source>
        <dbReference type="Proteomes" id="UP000623467"/>
    </source>
</evidence>
<name>A0A8H6Y9I1_9AGAR</name>
<dbReference type="Gene3D" id="3.80.10.10">
    <property type="entry name" value="Ribonuclease Inhibitor"/>
    <property type="match status" value="1"/>
</dbReference>
<gene>
    <name evidence="1" type="ORF">MSAN_01425300</name>
</gene>
<accession>A0A8H6Y9I1</accession>
<reference evidence="1" key="1">
    <citation type="submission" date="2020-05" db="EMBL/GenBank/DDBJ databases">
        <title>Mycena genomes resolve the evolution of fungal bioluminescence.</title>
        <authorList>
            <person name="Tsai I.J."/>
        </authorList>
    </citation>
    <scope>NUCLEOTIDE SEQUENCE</scope>
    <source>
        <strain evidence="1">160909Yilan</strain>
    </source>
</reference>
<dbReference type="AlphaFoldDB" id="A0A8H6Y9I1"/>
<organism evidence="1 2">
    <name type="scientific">Mycena sanguinolenta</name>
    <dbReference type="NCBI Taxonomy" id="230812"/>
    <lineage>
        <taxon>Eukaryota</taxon>
        <taxon>Fungi</taxon>
        <taxon>Dikarya</taxon>
        <taxon>Basidiomycota</taxon>
        <taxon>Agaricomycotina</taxon>
        <taxon>Agaricomycetes</taxon>
        <taxon>Agaricomycetidae</taxon>
        <taxon>Agaricales</taxon>
        <taxon>Marasmiineae</taxon>
        <taxon>Mycenaceae</taxon>
        <taxon>Mycena</taxon>
    </lineage>
</organism>
<sequence>MVQIDDDVFSCILSHVSESGTIHNILAALPKSHRLFSVALARRWQLPVYLDCSDSESSAASHKVINFLVAEGSTTPHRPIAASIRHLVLSVECEDASLAYGHWPATRYILECLHERLSFLFRRLMNLESFDYYSNPGMGMTGEHAGCLQHLERIRAFGVDCTLLRSPEIPVAHPAYRAEIWDMEPFVPALFPKLTSLDLRRVNTDIFTSISHWSKTFATCHALEHLKIDITEGVWDWPGGGSPVLGASPKFVFPFLGFPSVKRFELVVCDHTLSQSQKGPLNLVHCHLLTELSVDVRNSLGYANIETIKLFDALSPSDFPELVRLEIKDNNTSTCRYFFDPEEKDPQYVYRFTEREYLGLIPSFLNGSLPKLDTLWVDEKTLIPWDLSLQDLLFADLDSFNNEVKSCREALRATFGRLKSLRVGFGSITHLDVGPIISLCDLAKLTQFGFEWNWDAYGHDEPISMHLLVHLAQLPSLTDVHILFPRPGTHLHGTPDPVVNERMLHDVESIFACNRRLCRVGIGNSVVWERHPEGGVLLVSDGSVAPNPVVSKFFHAGFMTRYDWNGVDPNPDNATPPRPMRGEEIERLRGFATEDSGGLCIMT</sequence>